<evidence type="ECO:0000256" key="2">
    <source>
        <dbReference type="ARBA" id="ARBA00022840"/>
    </source>
</evidence>
<dbReference type="GeneTree" id="ENSGT00940000162838"/>
<dbReference type="PROSITE" id="PS50067">
    <property type="entry name" value="KINESIN_MOTOR_2"/>
    <property type="match status" value="1"/>
</dbReference>
<reference evidence="5" key="2">
    <citation type="submission" date="2025-08" db="UniProtKB">
        <authorList>
            <consortium name="Ensembl"/>
        </authorList>
    </citation>
    <scope>IDENTIFICATION</scope>
</reference>
<dbReference type="InterPro" id="IPR027417">
    <property type="entry name" value="P-loop_NTPase"/>
</dbReference>
<proteinExistence type="inferred from homology"/>
<dbReference type="Gene3D" id="3.40.850.10">
    <property type="entry name" value="Kinesin motor domain"/>
    <property type="match status" value="1"/>
</dbReference>
<feature type="domain" description="Kinesin motor" evidence="4">
    <location>
        <begin position="3"/>
        <end position="107"/>
    </location>
</feature>
<dbReference type="InterPro" id="IPR001752">
    <property type="entry name" value="Kinesin_motor_dom"/>
</dbReference>
<dbReference type="Pfam" id="PF00225">
    <property type="entry name" value="Kinesin"/>
    <property type="match status" value="1"/>
</dbReference>
<dbReference type="GO" id="GO:0005524">
    <property type="term" value="F:ATP binding"/>
    <property type="evidence" value="ECO:0007669"/>
    <property type="project" value="UniProtKB-KW"/>
</dbReference>
<sequence>MASVKVAVRVRPMNRREKDLEAKCIIHMETNKTTITNLKIPEGGTGDSGRERTKTFTYDFSFCSADSKSPNYVSQEMVFTNLGTDVLQSAFEGYNACVFAYGPVSRG</sequence>
<dbReference type="Proteomes" id="UP000002280">
    <property type="component" value="Chromosome 8"/>
</dbReference>
<dbReference type="Bgee" id="ENSMODG00000042882">
    <property type="expression patterns" value="Expressed in skeletal muscle tissue and 19 other cell types or tissues"/>
</dbReference>
<evidence type="ECO:0000313" key="6">
    <source>
        <dbReference type="Proteomes" id="UP000002280"/>
    </source>
</evidence>
<dbReference type="Ensembl" id="ENSMODT00000076298.1">
    <property type="protein sequence ID" value="ENSMODP00000045318.1"/>
    <property type="gene ID" value="ENSMODG00000042882.1"/>
</dbReference>
<dbReference type="GO" id="GO:0003777">
    <property type="term" value="F:microtubule motor activity"/>
    <property type="evidence" value="ECO:0007669"/>
    <property type="project" value="InterPro"/>
</dbReference>
<keyword evidence="2" id="KW-0067">ATP-binding</keyword>
<dbReference type="PANTHER" id="PTHR47117">
    <property type="entry name" value="STAR-RELATED LIPID TRANSFER PROTEIN 9"/>
    <property type="match status" value="1"/>
</dbReference>
<dbReference type="STRING" id="13616.ENSMODP00000045318"/>
<dbReference type="AlphaFoldDB" id="A0A5F8GCP1"/>
<dbReference type="OMA" id="CIETTEL"/>
<protein>
    <recommendedName>
        <fullName evidence="4">Kinesin motor domain-containing protein</fullName>
    </recommendedName>
</protein>
<reference evidence="5" key="3">
    <citation type="submission" date="2025-09" db="UniProtKB">
        <authorList>
            <consortium name="Ensembl"/>
        </authorList>
    </citation>
    <scope>IDENTIFICATION</scope>
</reference>
<dbReference type="GO" id="GO:0008017">
    <property type="term" value="F:microtubule binding"/>
    <property type="evidence" value="ECO:0007669"/>
    <property type="project" value="InterPro"/>
</dbReference>
<organism evidence="5 6">
    <name type="scientific">Monodelphis domestica</name>
    <name type="common">Gray short-tailed opossum</name>
    <dbReference type="NCBI Taxonomy" id="13616"/>
    <lineage>
        <taxon>Eukaryota</taxon>
        <taxon>Metazoa</taxon>
        <taxon>Chordata</taxon>
        <taxon>Craniata</taxon>
        <taxon>Vertebrata</taxon>
        <taxon>Euteleostomi</taxon>
        <taxon>Mammalia</taxon>
        <taxon>Metatheria</taxon>
        <taxon>Didelphimorphia</taxon>
        <taxon>Didelphidae</taxon>
        <taxon>Monodelphis</taxon>
    </lineage>
</organism>
<dbReference type="SUPFAM" id="SSF52540">
    <property type="entry name" value="P-loop containing nucleoside triphosphate hydrolases"/>
    <property type="match status" value="1"/>
</dbReference>
<reference evidence="5 6" key="1">
    <citation type="journal article" date="2007" name="Nature">
        <title>Genome of the marsupial Monodelphis domestica reveals innovation in non-coding sequences.</title>
        <authorList>
            <person name="Mikkelsen T.S."/>
            <person name="Wakefield M.J."/>
            <person name="Aken B."/>
            <person name="Amemiya C.T."/>
            <person name="Chang J.L."/>
            <person name="Duke S."/>
            <person name="Garber M."/>
            <person name="Gentles A.J."/>
            <person name="Goodstadt L."/>
            <person name="Heger A."/>
            <person name="Jurka J."/>
            <person name="Kamal M."/>
            <person name="Mauceli E."/>
            <person name="Searle S.M."/>
            <person name="Sharpe T."/>
            <person name="Baker M.L."/>
            <person name="Batzer M.A."/>
            <person name="Benos P.V."/>
            <person name="Belov K."/>
            <person name="Clamp M."/>
            <person name="Cook A."/>
            <person name="Cuff J."/>
            <person name="Das R."/>
            <person name="Davidow L."/>
            <person name="Deakin J.E."/>
            <person name="Fazzari M.J."/>
            <person name="Glass J.L."/>
            <person name="Grabherr M."/>
            <person name="Greally J.M."/>
            <person name="Gu W."/>
            <person name="Hore T.A."/>
            <person name="Huttley G.A."/>
            <person name="Kleber M."/>
            <person name="Jirtle R.L."/>
            <person name="Koina E."/>
            <person name="Lee J.T."/>
            <person name="Mahony S."/>
            <person name="Marra M.A."/>
            <person name="Miller R.D."/>
            <person name="Nicholls R.D."/>
            <person name="Oda M."/>
            <person name="Papenfuss A.T."/>
            <person name="Parra Z.E."/>
            <person name="Pollock D.D."/>
            <person name="Ray D.A."/>
            <person name="Schein J.E."/>
            <person name="Speed T.P."/>
            <person name="Thompson K."/>
            <person name="VandeBerg J.L."/>
            <person name="Wade C.M."/>
            <person name="Walker J.A."/>
            <person name="Waters P.D."/>
            <person name="Webber C."/>
            <person name="Weidman J.R."/>
            <person name="Xie X."/>
            <person name="Zody M.C."/>
            <person name="Baldwin J."/>
            <person name="Abdouelleil A."/>
            <person name="Abdulkadir J."/>
            <person name="Abebe A."/>
            <person name="Abera B."/>
            <person name="Abreu J."/>
            <person name="Acer S.C."/>
            <person name="Aftuck L."/>
            <person name="Alexander A."/>
            <person name="An P."/>
            <person name="Anderson E."/>
            <person name="Anderson S."/>
            <person name="Arachi H."/>
            <person name="Azer M."/>
            <person name="Bachantsang P."/>
            <person name="Barry A."/>
            <person name="Bayul T."/>
            <person name="Berlin A."/>
            <person name="Bessette D."/>
            <person name="Bloom T."/>
            <person name="Bloom T."/>
            <person name="Boguslavskiy L."/>
            <person name="Bonnet C."/>
            <person name="Boukhgalter B."/>
            <person name="Bourzgui I."/>
            <person name="Brown A."/>
            <person name="Cahill P."/>
            <person name="Channer S."/>
            <person name="Cheshatsang Y."/>
            <person name="Chuda L."/>
            <person name="Citroen M."/>
            <person name="Collymore A."/>
            <person name="Cooke P."/>
            <person name="Costello M."/>
            <person name="D'Aco K."/>
            <person name="Daza R."/>
            <person name="De Haan G."/>
            <person name="DeGray S."/>
            <person name="DeMaso C."/>
            <person name="Dhargay N."/>
            <person name="Dooley K."/>
            <person name="Dooley E."/>
            <person name="Doricent M."/>
            <person name="Dorje P."/>
            <person name="Dorjee K."/>
            <person name="Dupes A."/>
            <person name="Elong R."/>
            <person name="Falk J."/>
            <person name="Farina A."/>
            <person name="Faro S."/>
            <person name="Ferguson D."/>
            <person name="Fisher S."/>
            <person name="Foley C.D."/>
            <person name="Franke A."/>
            <person name="Friedrich D."/>
            <person name="Gadbois L."/>
            <person name="Gearin G."/>
            <person name="Gearin C.R."/>
            <person name="Giannoukos G."/>
            <person name="Goode T."/>
            <person name="Graham J."/>
            <person name="Grandbois E."/>
            <person name="Grewal S."/>
            <person name="Gyaltsen K."/>
            <person name="Hafez N."/>
            <person name="Hagos B."/>
            <person name="Hall J."/>
            <person name="Henson C."/>
            <person name="Hollinger A."/>
            <person name="Honan T."/>
            <person name="Huard M.D."/>
            <person name="Hughes L."/>
            <person name="Hurhula B."/>
            <person name="Husby M.E."/>
            <person name="Kamat A."/>
            <person name="Kanga B."/>
            <person name="Kashin S."/>
            <person name="Khazanovich D."/>
            <person name="Kisner P."/>
            <person name="Lance K."/>
            <person name="Lara M."/>
            <person name="Lee W."/>
            <person name="Lennon N."/>
            <person name="Letendre F."/>
            <person name="LeVine R."/>
            <person name="Lipovsky A."/>
            <person name="Liu X."/>
            <person name="Liu J."/>
            <person name="Liu S."/>
            <person name="Lokyitsang T."/>
            <person name="Lokyitsang Y."/>
            <person name="Lubonja R."/>
            <person name="Lui A."/>
            <person name="MacDonald P."/>
            <person name="Magnisalis V."/>
            <person name="Maru K."/>
            <person name="Matthews C."/>
            <person name="McCusker W."/>
            <person name="McDonough S."/>
            <person name="Mehta T."/>
            <person name="Meldrim J."/>
            <person name="Meneus L."/>
            <person name="Mihai O."/>
            <person name="Mihalev A."/>
            <person name="Mihova T."/>
            <person name="Mittelman R."/>
            <person name="Mlenga V."/>
            <person name="Montmayeur A."/>
            <person name="Mulrain L."/>
            <person name="Navidi A."/>
            <person name="Naylor J."/>
            <person name="Negash T."/>
            <person name="Nguyen T."/>
            <person name="Nguyen N."/>
            <person name="Nicol R."/>
            <person name="Norbu C."/>
            <person name="Norbu N."/>
            <person name="Novod N."/>
            <person name="O'Neill B."/>
            <person name="Osman S."/>
            <person name="Markiewicz E."/>
            <person name="Oyono O.L."/>
            <person name="Patti C."/>
            <person name="Phunkhang P."/>
            <person name="Pierre F."/>
            <person name="Priest M."/>
            <person name="Raghuraman S."/>
            <person name="Rege F."/>
            <person name="Reyes R."/>
            <person name="Rise C."/>
            <person name="Rogov P."/>
            <person name="Ross K."/>
            <person name="Ryan E."/>
            <person name="Settipalli S."/>
            <person name="Shea T."/>
            <person name="Sherpa N."/>
            <person name="Shi L."/>
            <person name="Shih D."/>
            <person name="Sparrow T."/>
            <person name="Spaulding J."/>
            <person name="Stalker J."/>
            <person name="Stange-Thomann N."/>
            <person name="Stavropoulos S."/>
            <person name="Stone C."/>
            <person name="Strader C."/>
            <person name="Tesfaye S."/>
            <person name="Thomson T."/>
            <person name="Thoulutsang Y."/>
            <person name="Thoulutsang D."/>
            <person name="Topham K."/>
            <person name="Topping I."/>
            <person name="Tsamla T."/>
            <person name="Vassiliev H."/>
            <person name="Vo A."/>
            <person name="Wangchuk T."/>
            <person name="Wangdi T."/>
            <person name="Weiand M."/>
            <person name="Wilkinson J."/>
            <person name="Wilson A."/>
            <person name="Yadav S."/>
            <person name="Young G."/>
            <person name="Yu Q."/>
            <person name="Zembek L."/>
            <person name="Zhong D."/>
            <person name="Zimmer A."/>
            <person name="Zwirko Z."/>
            <person name="Jaffe D.B."/>
            <person name="Alvarez P."/>
            <person name="Brockman W."/>
            <person name="Butler J."/>
            <person name="Chin C."/>
            <person name="Gnerre S."/>
            <person name="MacCallum I."/>
            <person name="Graves J.A."/>
            <person name="Ponting C.P."/>
            <person name="Breen M."/>
            <person name="Samollow P.B."/>
            <person name="Lander E.S."/>
            <person name="Lindblad-Toh K."/>
        </authorList>
    </citation>
    <scope>NUCLEOTIDE SEQUENCE [LARGE SCALE GENOMIC DNA]</scope>
</reference>
<evidence type="ECO:0000313" key="5">
    <source>
        <dbReference type="Ensembl" id="ENSMODP00000045318.1"/>
    </source>
</evidence>
<comment type="caution">
    <text evidence="3">Lacks conserved residue(s) required for the propagation of feature annotation.</text>
</comment>
<name>A0A5F8GCP1_MONDO</name>
<evidence type="ECO:0000256" key="3">
    <source>
        <dbReference type="PROSITE-ProRule" id="PRU00283"/>
    </source>
</evidence>
<dbReference type="PANTHER" id="PTHR47117:SF8">
    <property type="entry name" value="KINESIN FAMILY MEMBER 16B"/>
    <property type="match status" value="1"/>
</dbReference>
<comment type="similarity">
    <text evidence="3">Belongs to the TRAFAC class myosin-kinesin ATPase superfamily. Kinesin family.</text>
</comment>
<evidence type="ECO:0000259" key="4">
    <source>
        <dbReference type="PROSITE" id="PS50067"/>
    </source>
</evidence>
<keyword evidence="6" id="KW-1185">Reference proteome</keyword>
<dbReference type="InterPro" id="IPR036961">
    <property type="entry name" value="Kinesin_motor_dom_sf"/>
</dbReference>
<evidence type="ECO:0000256" key="1">
    <source>
        <dbReference type="ARBA" id="ARBA00022741"/>
    </source>
</evidence>
<keyword evidence="1" id="KW-0547">Nucleotide-binding</keyword>
<dbReference type="GO" id="GO:0007018">
    <property type="term" value="P:microtubule-based movement"/>
    <property type="evidence" value="ECO:0007669"/>
    <property type="project" value="InterPro"/>
</dbReference>
<dbReference type="InParanoid" id="A0A5F8GCP1"/>
<accession>A0A5F8GCP1</accession>